<evidence type="ECO:0000256" key="5">
    <source>
        <dbReference type="ARBA" id="ARBA00022750"/>
    </source>
</evidence>
<comment type="caution">
    <text evidence="11">The sequence shown here is derived from an EMBL/GenBank/DDBJ whole genome shotgun (WGS) entry which is preliminary data.</text>
</comment>
<dbReference type="GO" id="GO:0004190">
    <property type="term" value="F:aspartic-type endopeptidase activity"/>
    <property type="evidence" value="ECO:0007669"/>
    <property type="project" value="UniProtKB-UniRule"/>
</dbReference>
<dbReference type="AlphaFoldDB" id="A0A9X3MYJ5"/>
<comment type="catalytic activity">
    <reaction evidence="9">
        <text>Release of signal peptides from bacterial membrane prolipoproteins. Hydrolyzes -Xaa-Yaa-Zaa-|-(S,diacylglyceryl)Cys-, in which Xaa is hydrophobic (preferably Leu), and Yaa (Ala or Ser) and Zaa (Gly or Ala) have small, neutral side chains.</text>
        <dbReference type="EC" id="3.4.23.36"/>
    </reaction>
</comment>
<feature type="transmembrane region" description="Helical" evidence="9">
    <location>
        <begin position="126"/>
        <end position="144"/>
    </location>
</feature>
<reference evidence="11" key="1">
    <citation type="submission" date="2022-10" db="EMBL/GenBank/DDBJ databases">
        <title>The WGS of Solirubrobacter ginsenosidimutans DSM 21036.</title>
        <authorList>
            <person name="Jiang Z."/>
        </authorList>
    </citation>
    <scope>NUCLEOTIDE SEQUENCE</scope>
    <source>
        <strain evidence="11">DSM 21036</strain>
    </source>
</reference>
<feature type="transmembrane region" description="Helical" evidence="9">
    <location>
        <begin position="54"/>
        <end position="82"/>
    </location>
</feature>
<keyword evidence="12" id="KW-1185">Reference proteome</keyword>
<evidence type="ECO:0000313" key="11">
    <source>
        <dbReference type="EMBL" id="MDA0163685.1"/>
    </source>
</evidence>
<comment type="subcellular location">
    <subcellularLocation>
        <location evidence="9">Cell membrane</location>
        <topology evidence="9">Multi-pass membrane protein</topology>
    </subcellularLocation>
</comment>
<evidence type="ECO:0000256" key="8">
    <source>
        <dbReference type="ARBA" id="ARBA00023136"/>
    </source>
</evidence>
<name>A0A9X3MYJ5_9ACTN</name>
<gene>
    <name evidence="9 11" type="primary">lspA</name>
    <name evidence="11" type="ORF">OM076_25660</name>
</gene>
<organism evidence="11 12">
    <name type="scientific">Solirubrobacter ginsenosidimutans</name>
    <dbReference type="NCBI Taxonomy" id="490573"/>
    <lineage>
        <taxon>Bacteria</taxon>
        <taxon>Bacillati</taxon>
        <taxon>Actinomycetota</taxon>
        <taxon>Thermoleophilia</taxon>
        <taxon>Solirubrobacterales</taxon>
        <taxon>Solirubrobacteraceae</taxon>
        <taxon>Solirubrobacter</taxon>
    </lineage>
</organism>
<dbReference type="HAMAP" id="MF_00161">
    <property type="entry name" value="LspA"/>
    <property type="match status" value="1"/>
</dbReference>
<evidence type="ECO:0000256" key="4">
    <source>
        <dbReference type="ARBA" id="ARBA00022692"/>
    </source>
</evidence>
<comment type="pathway">
    <text evidence="9">Protein modification; lipoprotein biosynthesis (signal peptide cleavage).</text>
</comment>
<protein>
    <recommendedName>
        <fullName evidence="9">Lipoprotein signal peptidase</fullName>
        <ecNumber evidence="9">3.4.23.36</ecNumber>
    </recommendedName>
    <alternativeName>
        <fullName evidence="9">Prolipoprotein signal peptidase</fullName>
    </alternativeName>
    <alternativeName>
        <fullName evidence="9">Signal peptidase II</fullName>
        <shortName evidence="9">SPase II</shortName>
    </alternativeName>
</protein>
<keyword evidence="4 9" id="KW-0812">Transmembrane</keyword>
<accession>A0A9X3MYJ5</accession>
<keyword evidence="2 9" id="KW-1003">Cell membrane</keyword>
<evidence type="ECO:0000256" key="1">
    <source>
        <dbReference type="ARBA" id="ARBA00006139"/>
    </source>
</evidence>
<feature type="active site" evidence="9">
    <location>
        <position position="130"/>
    </location>
</feature>
<dbReference type="PRINTS" id="PR00781">
    <property type="entry name" value="LIPOSIGPTASE"/>
</dbReference>
<keyword evidence="6 9" id="KW-0378">Hydrolase</keyword>
<proteinExistence type="inferred from homology"/>
<sequence length="148" mass="15792">MSATRTATLTALVAVAVVVADQVAKAIVRGQITRFEEHELFLGIKLINTRNTGVAFSMFSGGGPLVVIIAFIALGALLAFFLTHLHKPLVWLPTGLLLGGAAGNLIDRIRVGAVTDFIKFPHWPAFNVADICVTLGVLSLIFVLERGE</sequence>
<dbReference type="Proteomes" id="UP001149140">
    <property type="component" value="Unassembled WGS sequence"/>
</dbReference>
<dbReference type="EC" id="3.4.23.36" evidence="9"/>
<dbReference type="Pfam" id="PF01252">
    <property type="entry name" value="Peptidase_A8"/>
    <property type="match status" value="1"/>
</dbReference>
<evidence type="ECO:0000256" key="2">
    <source>
        <dbReference type="ARBA" id="ARBA00022475"/>
    </source>
</evidence>
<evidence type="ECO:0000256" key="10">
    <source>
        <dbReference type="RuleBase" id="RU004181"/>
    </source>
</evidence>
<dbReference type="InterPro" id="IPR001872">
    <property type="entry name" value="Peptidase_A8"/>
</dbReference>
<dbReference type="NCBIfam" id="TIGR00077">
    <property type="entry name" value="lspA"/>
    <property type="match status" value="1"/>
</dbReference>
<keyword evidence="5 9" id="KW-0064">Aspartyl protease</keyword>
<dbReference type="GO" id="GO:0006508">
    <property type="term" value="P:proteolysis"/>
    <property type="evidence" value="ECO:0007669"/>
    <property type="project" value="UniProtKB-KW"/>
</dbReference>
<evidence type="ECO:0000256" key="9">
    <source>
        <dbReference type="HAMAP-Rule" id="MF_00161"/>
    </source>
</evidence>
<feature type="active site" evidence="9">
    <location>
        <position position="116"/>
    </location>
</feature>
<dbReference type="GO" id="GO:0005886">
    <property type="term" value="C:plasma membrane"/>
    <property type="evidence" value="ECO:0007669"/>
    <property type="project" value="UniProtKB-SubCell"/>
</dbReference>
<comment type="function">
    <text evidence="9">This protein specifically catalyzes the removal of signal peptides from prolipoproteins.</text>
</comment>
<keyword evidence="3 9" id="KW-0645">Protease</keyword>
<comment type="caution">
    <text evidence="9">Lacks conserved residue(s) required for the propagation of feature annotation.</text>
</comment>
<dbReference type="EMBL" id="JAPDOD010000027">
    <property type="protein sequence ID" value="MDA0163685.1"/>
    <property type="molecule type" value="Genomic_DNA"/>
</dbReference>
<dbReference type="PANTHER" id="PTHR33695">
    <property type="entry name" value="LIPOPROTEIN SIGNAL PEPTIDASE"/>
    <property type="match status" value="1"/>
</dbReference>
<dbReference type="PANTHER" id="PTHR33695:SF1">
    <property type="entry name" value="LIPOPROTEIN SIGNAL PEPTIDASE"/>
    <property type="match status" value="1"/>
</dbReference>
<keyword evidence="7 9" id="KW-1133">Transmembrane helix</keyword>
<evidence type="ECO:0000256" key="7">
    <source>
        <dbReference type="ARBA" id="ARBA00022989"/>
    </source>
</evidence>
<evidence type="ECO:0000256" key="6">
    <source>
        <dbReference type="ARBA" id="ARBA00022801"/>
    </source>
</evidence>
<evidence type="ECO:0000313" key="12">
    <source>
        <dbReference type="Proteomes" id="UP001149140"/>
    </source>
</evidence>
<dbReference type="RefSeq" id="WP_270042932.1">
    <property type="nucleotide sequence ID" value="NZ_JAPDOD010000027.1"/>
</dbReference>
<keyword evidence="8 9" id="KW-0472">Membrane</keyword>
<evidence type="ECO:0000256" key="3">
    <source>
        <dbReference type="ARBA" id="ARBA00022670"/>
    </source>
</evidence>
<comment type="similarity">
    <text evidence="1 9 10">Belongs to the peptidase A8 family.</text>
</comment>